<feature type="compositionally biased region" description="Polar residues" evidence="1">
    <location>
        <begin position="336"/>
        <end position="355"/>
    </location>
</feature>
<protein>
    <recommendedName>
        <fullName evidence="4">Early flowering 3</fullName>
    </recommendedName>
</protein>
<dbReference type="OrthoDB" id="1939092at2759"/>
<sequence>MKGGKDEARIGGDGGCDKTMGPMFPRLHVNDTEKGGPRAPPRNKMALYEQLSVPAQKSNSFSSLSNRDASNSVLSASSSQVSGHDRSAFPPLRIPQTLAYSSENNNSCSSDVMNINAAPMEFDRRPLRNNSYKTPIVTGQLSSTNQFTPNDLSDSKASSGPKFGVEDDFMVPNFGNSGTLNHIERVAPSYPLYPGCSTRTVANSTQNGATVSCNSPFQALNAPETPSKFFNLMKFKCSDPHNLESENNRCAPKSSLPVNDHMQQSVCNMEVPEKNGEVPTKHMKETPNQDRSSGLLNRIEKVQDNTAPGCTRPSAGNELRCSSRPEVRDSGDISWMMTNLGSGASPRSNNRSPNGPENYREQSGDNACESQQLEDGNRNDDASETSMVDSISGLEISPDDVVGVIGQKHFWKARRAIVNQQRAFSIQVFELHRLIKVQKLIAASPRLLLEDSSYLQKPPPKAPPKKLNSDYAHKPQPVTRKPKEDAQKCNQNSPERPNENQPTPSGGLDQGILCQASSYGPFIQKQTAVPPPNDGTVPPWYFHLPTNNQWLIPIMSPSEGLVYKPYSGMCPPSAYIAPTYGGPLALPPMAGDFTNQAYGLPTSHQHAGIQVFSGASPSYFPAPNGLSVMNPVPRAPVHAAGVVQEVVGPTTQEEVASRHDSPAGNQGTTRKRDPPAEVQQDREGGGFNTSSDYRSEAFSCSGWKVQGPRETEIQGSTASSPCEGGGERTDALPLFLMGSAVDEETPQERRGVVIRVVPHNARSATESAARIFQSIQEGRQQYDS</sequence>
<dbReference type="KEGG" id="atr:18443656"/>
<evidence type="ECO:0008006" key="4">
    <source>
        <dbReference type="Google" id="ProtNLM"/>
    </source>
</evidence>
<feature type="compositionally biased region" description="Polar residues" evidence="1">
    <location>
        <begin position="53"/>
        <end position="67"/>
    </location>
</feature>
<dbReference type="STRING" id="13333.U5D1T9"/>
<feature type="compositionally biased region" description="Polar residues" evidence="1">
    <location>
        <begin position="364"/>
        <end position="374"/>
    </location>
</feature>
<dbReference type="OMA" id="GPWSFNQ"/>
<feature type="compositionally biased region" description="Basic and acidic residues" evidence="1">
    <location>
        <begin position="321"/>
        <end position="331"/>
    </location>
</feature>
<feature type="region of interest" description="Disordered" evidence="1">
    <location>
        <begin position="275"/>
        <end position="294"/>
    </location>
</feature>
<dbReference type="InterPro" id="IPR039319">
    <property type="entry name" value="ELF3-like"/>
</dbReference>
<evidence type="ECO:0000313" key="2">
    <source>
        <dbReference type="EMBL" id="ERN15367.1"/>
    </source>
</evidence>
<dbReference type="eggNOG" id="ENOG502QSB6">
    <property type="taxonomic scope" value="Eukaryota"/>
</dbReference>
<dbReference type="Gramene" id="ERN15367">
    <property type="protein sequence ID" value="ERN15367"/>
    <property type="gene ID" value="AMTR_s00036p00168840"/>
</dbReference>
<dbReference type="EMBL" id="KI392503">
    <property type="protein sequence ID" value="ERN15367.1"/>
    <property type="molecule type" value="Genomic_DNA"/>
</dbReference>
<organism evidence="2 3">
    <name type="scientific">Amborella trichopoda</name>
    <dbReference type="NCBI Taxonomy" id="13333"/>
    <lineage>
        <taxon>Eukaryota</taxon>
        <taxon>Viridiplantae</taxon>
        <taxon>Streptophyta</taxon>
        <taxon>Embryophyta</taxon>
        <taxon>Tracheophyta</taxon>
        <taxon>Spermatophyta</taxon>
        <taxon>Magnoliopsida</taxon>
        <taxon>Amborellales</taxon>
        <taxon>Amborellaceae</taxon>
        <taxon>Amborella</taxon>
    </lineage>
</organism>
<keyword evidence="3" id="KW-1185">Reference proteome</keyword>
<dbReference type="AlphaFoldDB" id="U5D1T9"/>
<feature type="compositionally biased region" description="Basic and acidic residues" evidence="1">
    <location>
        <begin position="670"/>
        <end position="684"/>
    </location>
</feature>
<feature type="region of interest" description="Disordered" evidence="1">
    <location>
        <begin position="303"/>
        <end position="386"/>
    </location>
</feature>
<feature type="region of interest" description="Disordered" evidence="1">
    <location>
        <begin position="454"/>
        <end position="510"/>
    </location>
</feature>
<dbReference type="GO" id="GO:2000028">
    <property type="term" value="P:regulation of photoperiodism, flowering"/>
    <property type="evidence" value="ECO:0007669"/>
    <property type="project" value="InterPro"/>
</dbReference>
<feature type="compositionally biased region" description="Polar residues" evidence="1">
    <location>
        <begin position="488"/>
        <end position="504"/>
    </location>
</feature>
<dbReference type="PANTHER" id="PTHR34281:SF2">
    <property type="entry name" value="PROTEIN EARLY FLOWERING 3"/>
    <property type="match status" value="1"/>
</dbReference>
<gene>
    <name evidence="2" type="ORF">AMTR_s00036p00168840</name>
</gene>
<dbReference type="PANTHER" id="PTHR34281">
    <property type="entry name" value="PROTEIN EARLY FLOWERING 3"/>
    <property type="match status" value="1"/>
</dbReference>
<feature type="region of interest" description="Disordered" evidence="1">
    <location>
        <begin position="1"/>
        <end position="67"/>
    </location>
</feature>
<feature type="region of interest" description="Disordered" evidence="1">
    <location>
        <begin position="649"/>
        <end position="730"/>
    </location>
</feature>
<accession>U5D1T9</accession>
<name>U5D1T9_AMBTC</name>
<dbReference type="Proteomes" id="UP000017836">
    <property type="component" value="Unassembled WGS sequence"/>
</dbReference>
<evidence type="ECO:0000256" key="1">
    <source>
        <dbReference type="SAM" id="MobiDB-lite"/>
    </source>
</evidence>
<reference evidence="3" key="1">
    <citation type="journal article" date="2013" name="Science">
        <title>The Amborella genome and the evolution of flowering plants.</title>
        <authorList>
            <consortium name="Amborella Genome Project"/>
        </authorList>
    </citation>
    <scope>NUCLEOTIDE SEQUENCE [LARGE SCALE GENOMIC DNA]</scope>
</reference>
<dbReference type="HOGENOM" id="CLU_027835_1_0_1"/>
<evidence type="ECO:0000313" key="3">
    <source>
        <dbReference type="Proteomes" id="UP000017836"/>
    </source>
</evidence>
<feature type="compositionally biased region" description="Basic and acidic residues" evidence="1">
    <location>
        <begin position="1"/>
        <end position="10"/>
    </location>
</feature>
<feature type="compositionally biased region" description="Basic and acidic residues" evidence="1">
    <location>
        <begin position="275"/>
        <end position="288"/>
    </location>
</feature>
<proteinExistence type="predicted"/>